<feature type="domain" description="Acyl-CoA dehydrogenase C-terminal" evidence="3">
    <location>
        <begin position="243"/>
        <end position="370"/>
    </location>
</feature>
<keyword evidence="5" id="KW-1185">Reference proteome</keyword>
<evidence type="ECO:0000313" key="5">
    <source>
        <dbReference type="Proteomes" id="UP000006316"/>
    </source>
</evidence>
<evidence type="ECO:0000313" key="4">
    <source>
        <dbReference type="EMBL" id="EKN65909.1"/>
    </source>
</evidence>
<dbReference type="eggNOG" id="COG1960">
    <property type="taxonomic scope" value="Bacteria"/>
</dbReference>
<dbReference type="GO" id="GO:0050660">
    <property type="term" value="F:flavin adenine dinucleotide binding"/>
    <property type="evidence" value="ECO:0007669"/>
    <property type="project" value="InterPro"/>
</dbReference>
<proteinExistence type="predicted"/>
<dbReference type="OrthoDB" id="1170793at2"/>
<sequence>MSNYTVEKMEQIQQLLDGAVKVGKLAELEAQEAEKNASISENVVDLLKETQITRLLLPKKYGGPQIDLKTFAKIIRTVSYYNVSAGWLTYLFPLHNTLPSYLPPKSRDEVVNQGGLICDVFAPVGKAERDGDGFRISGTYNFASGVLFSDWVGLGVVMEHPDSDRPEFCMPIIPISEVTVVKNWDTFGLRGTGSNQVIADNVYVPLDRILRLEVMDSTRRPPEKDYDTEYPFYHVPFFSAFYIGFANIALGGAERALAEFKQLTEKRVRLMDNTRESESPRSQRVIAEATTEFRTAEALMEKYIQMLENYENENERTPGPAEFFAIRTKIIKSCVDIVVRLLLTLGGAALYKGGPIELILRDLISVGTHKTSLYEDSVASYGKELFGFNGETLG</sequence>
<dbReference type="GO" id="GO:0003995">
    <property type="term" value="F:acyl-CoA dehydrogenase activity"/>
    <property type="evidence" value="ECO:0007669"/>
    <property type="project" value="TreeGrafter"/>
</dbReference>
<dbReference type="Gene3D" id="1.20.140.10">
    <property type="entry name" value="Butyryl-CoA Dehydrogenase, subunit A, domain 3"/>
    <property type="match status" value="1"/>
</dbReference>
<dbReference type="InterPro" id="IPR046373">
    <property type="entry name" value="Acyl-CoA_Oxase/DH_mid-dom_sf"/>
</dbReference>
<dbReference type="PIRSF" id="PIRSF016578">
    <property type="entry name" value="HsaA"/>
    <property type="match status" value="1"/>
</dbReference>
<dbReference type="InterPro" id="IPR013107">
    <property type="entry name" value="Acyl-CoA_DH_C"/>
</dbReference>
<accession>K6DC80</accession>
<dbReference type="InterPro" id="IPR037069">
    <property type="entry name" value="AcylCoA_DH/ox_N_sf"/>
</dbReference>
<evidence type="ECO:0000256" key="2">
    <source>
        <dbReference type="SAM" id="Coils"/>
    </source>
</evidence>
<evidence type="ECO:0000259" key="3">
    <source>
        <dbReference type="Pfam" id="PF08028"/>
    </source>
</evidence>
<protein>
    <submittedName>
        <fullName evidence="4">Acyl-CoA dehydrogenase type 2 domain-containing protein</fullName>
    </submittedName>
</protein>
<dbReference type="GO" id="GO:0005737">
    <property type="term" value="C:cytoplasm"/>
    <property type="evidence" value="ECO:0007669"/>
    <property type="project" value="TreeGrafter"/>
</dbReference>
<reference evidence="4 5" key="1">
    <citation type="journal article" date="2012" name="Front. Microbiol.">
        <title>Redundancy and modularity in membrane-associated dissimilatory nitrate reduction in Bacillus.</title>
        <authorList>
            <person name="Heylen K."/>
            <person name="Keltjens J."/>
        </authorList>
    </citation>
    <scope>NUCLEOTIDE SEQUENCE [LARGE SCALE GENOMIC DNA]</scope>
    <source>
        <strain evidence="5">LMG 21833T</strain>
    </source>
</reference>
<dbReference type="Pfam" id="PF08028">
    <property type="entry name" value="Acyl-CoA_dh_2"/>
    <property type="match status" value="1"/>
</dbReference>
<dbReference type="STRING" id="1117379.BABA_17972"/>
<dbReference type="SUPFAM" id="SSF56645">
    <property type="entry name" value="Acyl-CoA dehydrogenase NM domain-like"/>
    <property type="match status" value="1"/>
</dbReference>
<evidence type="ECO:0000256" key="1">
    <source>
        <dbReference type="ARBA" id="ARBA00023002"/>
    </source>
</evidence>
<gene>
    <name evidence="4" type="ORF">BABA_17972</name>
</gene>
<dbReference type="Gene3D" id="2.40.110.10">
    <property type="entry name" value="Butyryl-CoA Dehydrogenase, subunit A, domain 2"/>
    <property type="match status" value="1"/>
</dbReference>
<dbReference type="InterPro" id="IPR009100">
    <property type="entry name" value="AcylCoA_DH/oxidase_NM_dom_sf"/>
</dbReference>
<dbReference type="SUPFAM" id="SSF47203">
    <property type="entry name" value="Acyl-CoA dehydrogenase C-terminal domain-like"/>
    <property type="match status" value="1"/>
</dbReference>
<keyword evidence="2" id="KW-0175">Coiled coil</keyword>
<dbReference type="Gene3D" id="1.10.540.10">
    <property type="entry name" value="Acyl-CoA dehydrogenase/oxidase, N-terminal domain"/>
    <property type="match status" value="1"/>
</dbReference>
<dbReference type="PANTHER" id="PTHR48083">
    <property type="entry name" value="MEDIUM-CHAIN SPECIFIC ACYL-COA DEHYDROGENASE, MITOCHONDRIAL-RELATED"/>
    <property type="match status" value="1"/>
</dbReference>
<dbReference type="AlphaFoldDB" id="K6DC80"/>
<dbReference type="EMBL" id="AJLS01000124">
    <property type="protein sequence ID" value="EKN65909.1"/>
    <property type="molecule type" value="Genomic_DNA"/>
</dbReference>
<comment type="caution">
    <text evidence="4">The sequence shown here is derived from an EMBL/GenBank/DDBJ whole genome shotgun (WGS) entry which is preliminary data.</text>
</comment>
<dbReference type="InterPro" id="IPR036250">
    <property type="entry name" value="AcylCo_DH-like_C"/>
</dbReference>
<organism evidence="4 5">
    <name type="scientific">Neobacillus bataviensis LMG 21833</name>
    <dbReference type="NCBI Taxonomy" id="1117379"/>
    <lineage>
        <taxon>Bacteria</taxon>
        <taxon>Bacillati</taxon>
        <taxon>Bacillota</taxon>
        <taxon>Bacilli</taxon>
        <taxon>Bacillales</taxon>
        <taxon>Bacillaceae</taxon>
        <taxon>Neobacillus</taxon>
    </lineage>
</organism>
<dbReference type="Proteomes" id="UP000006316">
    <property type="component" value="Unassembled WGS sequence"/>
</dbReference>
<dbReference type="RefSeq" id="WP_007086588.1">
    <property type="nucleotide sequence ID" value="NZ_AJLS01000124.1"/>
</dbReference>
<dbReference type="InterPro" id="IPR050741">
    <property type="entry name" value="Acyl-CoA_dehydrogenase"/>
</dbReference>
<dbReference type="PANTHER" id="PTHR48083:SF5">
    <property type="entry name" value="NRGC PROTEIN"/>
    <property type="match status" value="1"/>
</dbReference>
<feature type="coiled-coil region" evidence="2">
    <location>
        <begin position="253"/>
        <end position="316"/>
    </location>
</feature>
<name>K6DC80_9BACI</name>
<dbReference type="PATRIC" id="fig|1117379.3.peg.3722"/>
<keyword evidence="1" id="KW-0560">Oxidoreductase</keyword>
<dbReference type="GO" id="GO:0033539">
    <property type="term" value="P:fatty acid beta-oxidation using acyl-CoA dehydrogenase"/>
    <property type="evidence" value="ECO:0007669"/>
    <property type="project" value="TreeGrafter"/>
</dbReference>